<proteinExistence type="predicted"/>
<dbReference type="Proteomes" id="UP000887580">
    <property type="component" value="Unplaced"/>
</dbReference>
<evidence type="ECO:0000313" key="2">
    <source>
        <dbReference type="WBParaSite" id="PS1159_v2.g4469.t1"/>
    </source>
</evidence>
<organism evidence="1 2">
    <name type="scientific">Panagrolaimus sp. PS1159</name>
    <dbReference type="NCBI Taxonomy" id="55785"/>
    <lineage>
        <taxon>Eukaryota</taxon>
        <taxon>Metazoa</taxon>
        <taxon>Ecdysozoa</taxon>
        <taxon>Nematoda</taxon>
        <taxon>Chromadorea</taxon>
        <taxon>Rhabditida</taxon>
        <taxon>Tylenchina</taxon>
        <taxon>Panagrolaimomorpha</taxon>
        <taxon>Panagrolaimoidea</taxon>
        <taxon>Panagrolaimidae</taxon>
        <taxon>Panagrolaimus</taxon>
    </lineage>
</organism>
<reference evidence="2" key="1">
    <citation type="submission" date="2022-11" db="UniProtKB">
        <authorList>
            <consortium name="WormBaseParasite"/>
        </authorList>
    </citation>
    <scope>IDENTIFICATION</scope>
</reference>
<dbReference type="WBParaSite" id="PS1159_v2.g4469.t1">
    <property type="protein sequence ID" value="PS1159_v2.g4469.t1"/>
    <property type="gene ID" value="PS1159_v2.g4469"/>
</dbReference>
<sequence>MNKNITTRILPCVQVSNIRATNLNENLTFKNAANGDNLFVLNGTEISKWKNLIFLTPSLNIIVPPNAQINFDVSDKCDTPYFIHNHYKGLICSPKNPGFSAVMNEISIKTYYSSAAKFTVKKVHGVDALNLNGNGYRQQMNNGSVITQNGTDFHIFYASSNAQIDEFLIEYEINSGITFKCIRFIFFWIILVCAFGFYC</sequence>
<name>A0AC35GEA2_9BILA</name>
<evidence type="ECO:0000313" key="1">
    <source>
        <dbReference type="Proteomes" id="UP000887580"/>
    </source>
</evidence>
<accession>A0AC35GEA2</accession>
<protein>
    <submittedName>
        <fullName evidence="2">Uncharacterized protein</fullName>
    </submittedName>
</protein>